<dbReference type="RefSeq" id="WP_012521582.1">
    <property type="nucleotide sequence ID" value="NC_011144.1"/>
</dbReference>
<evidence type="ECO:0000313" key="3">
    <source>
        <dbReference type="EMBL" id="ACG77436.1"/>
    </source>
</evidence>
<dbReference type="Pfam" id="PF02371">
    <property type="entry name" value="Transposase_20"/>
    <property type="match status" value="1"/>
</dbReference>
<feature type="domain" description="Transposase IS116/IS110/IS902 C-terminal" evidence="2">
    <location>
        <begin position="212"/>
        <end position="293"/>
    </location>
</feature>
<sequence length="342" mass="37847">MFYAALDVSLRSVAICIIDEAGKVRLERSVSSELSDLIRCLQEFGSPIHQVGLEAGNLSHHLAAGLAEAGYDVICMEARQVSAALSAMRNKTDRHDARGIAQILRSGWYSRVHVKSQESLYTRALLTSRKVMQRKCIDLENEIRGVLKVFGVKLPMRLSRGAFDRAVRDIIINDAGLSHALLPMLEARQTLFDTFLQLDRRVRQAAHEDAVCRRFMGVPGVGEITAVSFKAAVDDPSRFKSSRTVGAHFGLTPRRFQSGEKDNPGRISHAGDADVRAALYAAANAMLMRSIAWSKLKAWGMRLMKAKGRRRAIVAVARKLAVLLHRMWLDGSDFRHGSEAAA</sequence>
<dbReference type="GO" id="GO:0003677">
    <property type="term" value="F:DNA binding"/>
    <property type="evidence" value="ECO:0007669"/>
    <property type="project" value="InterPro"/>
</dbReference>
<dbReference type="GO" id="GO:0004803">
    <property type="term" value="F:transposase activity"/>
    <property type="evidence" value="ECO:0007669"/>
    <property type="project" value="InterPro"/>
</dbReference>
<proteinExistence type="predicted"/>
<evidence type="ECO:0000313" key="4">
    <source>
        <dbReference type="Proteomes" id="UP000001868"/>
    </source>
</evidence>
<dbReference type="AlphaFoldDB" id="B4RHH6"/>
<dbReference type="HOGENOM" id="CLU_036902_3_3_5"/>
<accession>B4RHH6</accession>
<name>B4RHH6_PHEZH</name>
<dbReference type="PANTHER" id="PTHR33055:SF3">
    <property type="entry name" value="PUTATIVE TRANSPOSASE FOR IS117-RELATED"/>
    <property type="match status" value="1"/>
</dbReference>
<dbReference type="InterPro" id="IPR047650">
    <property type="entry name" value="Transpos_IS110"/>
</dbReference>
<gene>
    <name evidence="3" type="ordered locus">PHZ_c1022</name>
</gene>
<reference evidence="3 4" key="1">
    <citation type="journal article" date="2008" name="BMC Genomics">
        <title>Complete genome of Phenylobacterium zucineum - a novel facultative intracellular bacterium isolated from human erythroleukemia cell line K562.</title>
        <authorList>
            <person name="Luo Y."/>
            <person name="Xu X."/>
            <person name="Ding Z."/>
            <person name="Liu Z."/>
            <person name="Zhang B."/>
            <person name="Yan Z."/>
            <person name="Sun J."/>
            <person name="Hu S."/>
            <person name="Hu X."/>
        </authorList>
    </citation>
    <scope>NUCLEOTIDE SEQUENCE [LARGE SCALE GENOMIC DNA]</scope>
    <source>
        <strain evidence="3 4">HLK1</strain>
    </source>
</reference>
<dbReference type="OrthoDB" id="5289737at2"/>
<protein>
    <submittedName>
        <fullName evidence="3">Transposase</fullName>
    </submittedName>
</protein>
<dbReference type="KEGG" id="pzu:PHZ_c1022"/>
<dbReference type="PANTHER" id="PTHR33055">
    <property type="entry name" value="TRANSPOSASE FOR INSERTION SEQUENCE ELEMENT IS1111A"/>
    <property type="match status" value="1"/>
</dbReference>
<feature type="domain" description="Transposase IS110-like N-terminal" evidence="1">
    <location>
        <begin position="5"/>
        <end position="148"/>
    </location>
</feature>
<dbReference type="GO" id="GO:0006313">
    <property type="term" value="P:DNA transposition"/>
    <property type="evidence" value="ECO:0007669"/>
    <property type="project" value="InterPro"/>
</dbReference>
<dbReference type="eggNOG" id="COG3547">
    <property type="taxonomic scope" value="Bacteria"/>
</dbReference>
<dbReference type="InterPro" id="IPR003346">
    <property type="entry name" value="Transposase_20"/>
</dbReference>
<dbReference type="InterPro" id="IPR002525">
    <property type="entry name" value="Transp_IS110-like_N"/>
</dbReference>
<dbReference type="Pfam" id="PF01548">
    <property type="entry name" value="DEDD_Tnp_IS110"/>
    <property type="match status" value="1"/>
</dbReference>
<keyword evidence="4" id="KW-1185">Reference proteome</keyword>
<dbReference type="Proteomes" id="UP000001868">
    <property type="component" value="Chromosome"/>
</dbReference>
<dbReference type="NCBIfam" id="NF033542">
    <property type="entry name" value="transpos_IS110"/>
    <property type="match status" value="1"/>
</dbReference>
<dbReference type="EMBL" id="CP000747">
    <property type="protein sequence ID" value="ACG77436.1"/>
    <property type="molecule type" value="Genomic_DNA"/>
</dbReference>
<evidence type="ECO:0000259" key="2">
    <source>
        <dbReference type="Pfam" id="PF02371"/>
    </source>
</evidence>
<evidence type="ECO:0000259" key="1">
    <source>
        <dbReference type="Pfam" id="PF01548"/>
    </source>
</evidence>
<organism evidence="3 4">
    <name type="scientific">Phenylobacterium zucineum (strain HLK1)</name>
    <dbReference type="NCBI Taxonomy" id="450851"/>
    <lineage>
        <taxon>Bacteria</taxon>
        <taxon>Pseudomonadati</taxon>
        <taxon>Pseudomonadota</taxon>
        <taxon>Alphaproteobacteria</taxon>
        <taxon>Caulobacterales</taxon>
        <taxon>Caulobacteraceae</taxon>
        <taxon>Phenylobacterium</taxon>
    </lineage>
</organism>